<evidence type="ECO:0000313" key="1">
    <source>
        <dbReference type="EMBL" id="AZG76841.1"/>
    </source>
</evidence>
<dbReference type="Gene3D" id="6.10.140.1340">
    <property type="match status" value="1"/>
</dbReference>
<reference evidence="1 2" key="1">
    <citation type="submission" date="2018-11" db="EMBL/GenBank/DDBJ databases">
        <title>Genome squencing of methanotrophic bacteria isolated from alkaline groundwater in Korea.</title>
        <authorList>
            <person name="Nguyen L.N."/>
        </authorList>
    </citation>
    <scope>NUCLEOTIDE SEQUENCE [LARGE SCALE GENOMIC DNA]</scope>
    <source>
        <strain evidence="1 2">GW6</strain>
    </source>
</reference>
<protein>
    <submittedName>
        <fullName evidence="1">DUF2892 domain-containing protein</fullName>
    </submittedName>
</protein>
<dbReference type="AlphaFoldDB" id="A0A3G8M4H9"/>
<name>A0A3G8M4H9_9HYPH</name>
<sequence>MPTTVARVAQNTDEDVNRAIRKETQARLSYFAKHPEKIDERLEELDREWDIERALEANASSLALVGLALGLTSDRRWLALPVLVSGFLLQHALQGWCPPLPLLRRLGLRTAEEIGQERNALKALRGDFDKVKKAGNRVQEAARAAGLGCEMHGRTVH</sequence>
<evidence type="ECO:0000313" key="2">
    <source>
        <dbReference type="Proteomes" id="UP000273982"/>
    </source>
</evidence>
<dbReference type="RefSeq" id="WP_124738587.1">
    <property type="nucleotide sequence ID" value="NZ_CP034086.1"/>
</dbReference>
<proteinExistence type="predicted"/>
<accession>A0A3G8M4H9</accession>
<organism evidence="1 2">
    <name type="scientific">Methylocystis rosea</name>
    <dbReference type="NCBI Taxonomy" id="173366"/>
    <lineage>
        <taxon>Bacteria</taxon>
        <taxon>Pseudomonadati</taxon>
        <taxon>Pseudomonadota</taxon>
        <taxon>Alphaproteobacteria</taxon>
        <taxon>Hyphomicrobiales</taxon>
        <taxon>Methylocystaceae</taxon>
        <taxon>Methylocystis</taxon>
    </lineage>
</organism>
<dbReference type="EMBL" id="CP034086">
    <property type="protein sequence ID" value="AZG76841.1"/>
    <property type="molecule type" value="Genomic_DNA"/>
</dbReference>
<gene>
    <name evidence="1" type="ORF">EHO51_08920</name>
</gene>
<dbReference type="Proteomes" id="UP000273982">
    <property type="component" value="Chromosome"/>
</dbReference>
<dbReference type="KEGG" id="mros:EHO51_08920"/>